<dbReference type="EMBL" id="JACEFT010000013">
    <property type="protein sequence ID" value="MBA2779555.1"/>
    <property type="molecule type" value="Genomic_DNA"/>
</dbReference>
<dbReference type="SMART" id="SM00563">
    <property type="entry name" value="PlsC"/>
    <property type="match status" value="1"/>
</dbReference>
<dbReference type="GO" id="GO:0016874">
    <property type="term" value="F:ligase activity"/>
    <property type="evidence" value="ECO:0007669"/>
    <property type="project" value="UniProtKB-KW"/>
</dbReference>
<dbReference type="FunFam" id="3.40.50.12780:FF:000013">
    <property type="entry name" value="Long-chain-fatty-acid--AMP ligase FadD32"/>
    <property type="match status" value="1"/>
</dbReference>
<gene>
    <name evidence="6" type="ORF">H1D44_11695</name>
    <name evidence="7" type="ORF">HOP48_12020</name>
</gene>
<feature type="transmembrane region" description="Helical" evidence="4">
    <location>
        <begin position="342"/>
        <end position="364"/>
    </location>
</feature>
<keyword evidence="9" id="KW-1185">Reference proteome</keyword>
<feature type="transmembrane region" description="Helical" evidence="4">
    <location>
        <begin position="711"/>
        <end position="734"/>
    </location>
</feature>
<keyword evidence="4" id="KW-0472">Membrane</keyword>
<evidence type="ECO:0000313" key="7">
    <source>
        <dbReference type="EMBL" id="MCG6662267.1"/>
    </source>
</evidence>
<name>A0A7V9W1Z4_9GAMM</name>
<reference evidence="7 9" key="1">
    <citation type="submission" date="2020-05" db="EMBL/GenBank/DDBJ databases">
        <title>Comparative genomic analysis of denitrifying bacteria from Halomonas genus.</title>
        <authorList>
            <person name="Wang L."/>
            <person name="Shao Z."/>
        </authorList>
    </citation>
    <scope>NUCLEOTIDE SEQUENCE [LARGE SCALE GENOMIC DNA]</scope>
    <source>
        <strain evidence="7 9">DSM 17331</strain>
    </source>
</reference>
<dbReference type="InterPro" id="IPR020845">
    <property type="entry name" value="AMP-binding_CS"/>
</dbReference>
<dbReference type="GO" id="GO:0006633">
    <property type="term" value="P:fatty acid biosynthetic process"/>
    <property type="evidence" value="ECO:0007669"/>
    <property type="project" value="TreeGrafter"/>
</dbReference>
<comment type="similarity">
    <text evidence="1">Belongs to the ATP-dependent AMP-binding enzyme family.</text>
</comment>
<dbReference type="InterPro" id="IPR045851">
    <property type="entry name" value="AMP-bd_C_sf"/>
</dbReference>
<evidence type="ECO:0000256" key="3">
    <source>
        <dbReference type="SAM" id="MobiDB-lite"/>
    </source>
</evidence>
<accession>A0A7V9W1Z4</accession>
<dbReference type="PANTHER" id="PTHR22754:SF32">
    <property type="entry name" value="DISCO-INTERACTING PROTEIN 2"/>
    <property type="match status" value="1"/>
</dbReference>
<dbReference type="GO" id="GO:0071766">
    <property type="term" value="P:Actinobacterium-type cell wall biogenesis"/>
    <property type="evidence" value="ECO:0007669"/>
    <property type="project" value="UniProtKB-ARBA"/>
</dbReference>
<evidence type="ECO:0000256" key="4">
    <source>
        <dbReference type="SAM" id="Phobius"/>
    </source>
</evidence>
<evidence type="ECO:0000313" key="8">
    <source>
        <dbReference type="Proteomes" id="UP000518091"/>
    </source>
</evidence>
<dbReference type="Pfam" id="PF00550">
    <property type="entry name" value="PP-binding"/>
    <property type="match status" value="1"/>
</dbReference>
<dbReference type="SUPFAM" id="SSF69593">
    <property type="entry name" value="Glycerol-3-phosphate (1)-acyltransferase"/>
    <property type="match status" value="1"/>
</dbReference>
<comment type="caution">
    <text evidence="6">The sequence shown here is derived from an EMBL/GenBank/DDBJ whole genome shotgun (WGS) entry which is preliminary data.</text>
</comment>
<dbReference type="Pfam" id="PF00501">
    <property type="entry name" value="AMP-binding"/>
    <property type="match status" value="1"/>
</dbReference>
<dbReference type="Gene3D" id="3.40.50.12780">
    <property type="entry name" value="N-terminal domain of ligase-like"/>
    <property type="match status" value="1"/>
</dbReference>
<evidence type="ECO:0000313" key="9">
    <source>
        <dbReference type="Proteomes" id="UP000814353"/>
    </source>
</evidence>
<organism evidence="6 8">
    <name type="scientific">Billgrantia kenyensis</name>
    <dbReference type="NCBI Taxonomy" id="321266"/>
    <lineage>
        <taxon>Bacteria</taxon>
        <taxon>Pseudomonadati</taxon>
        <taxon>Pseudomonadota</taxon>
        <taxon>Gammaproteobacteria</taxon>
        <taxon>Oceanospirillales</taxon>
        <taxon>Halomonadaceae</taxon>
        <taxon>Billgrantia</taxon>
    </lineage>
</organism>
<dbReference type="CDD" id="cd05931">
    <property type="entry name" value="FAAL"/>
    <property type="match status" value="1"/>
</dbReference>
<dbReference type="Gene3D" id="1.10.1200.10">
    <property type="entry name" value="ACP-like"/>
    <property type="match status" value="1"/>
</dbReference>
<evidence type="ECO:0000313" key="6">
    <source>
        <dbReference type="EMBL" id="MBA2779555.1"/>
    </source>
</evidence>
<keyword evidence="4" id="KW-1133">Transmembrane helix</keyword>
<dbReference type="RefSeq" id="WP_181515033.1">
    <property type="nucleotide sequence ID" value="NZ_JABFUB010000009.1"/>
</dbReference>
<keyword evidence="2" id="KW-0436">Ligase</keyword>
<dbReference type="GO" id="GO:0005886">
    <property type="term" value="C:plasma membrane"/>
    <property type="evidence" value="ECO:0007669"/>
    <property type="project" value="TreeGrafter"/>
</dbReference>
<dbReference type="AlphaFoldDB" id="A0A7V9W1Z4"/>
<dbReference type="Pfam" id="PF01553">
    <property type="entry name" value="Acyltransferase"/>
    <property type="match status" value="1"/>
</dbReference>
<dbReference type="PANTHER" id="PTHR22754">
    <property type="entry name" value="DISCO-INTERACTING PROTEIN 2 DIP2 -RELATED"/>
    <property type="match status" value="1"/>
</dbReference>
<keyword evidence="4" id="KW-0812">Transmembrane</keyword>
<dbReference type="Gene3D" id="3.30.300.30">
    <property type="match status" value="1"/>
</dbReference>
<dbReference type="PROSITE" id="PS00455">
    <property type="entry name" value="AMP_BINDING"/>
    <property type="match status" value="1"/>
</dbReference>
<dbReference type="InterPro" id="IPR042099">
    <property type="entry name" value="ANL_N_sf"/>
</dbReference>
<reference evidence="6 8" key="2">
    <citation type="submission" date="2020-07" db="EMBL/GenBank/DDBJ databases">
        <title>Identification of Halomonas strains.</title>
        <authorList>
            <person name="Xiao Z."/>
            <person name="Shen J."/>
        </authorList>
    </citation>
    <scope>NUCLEOTIDE SEQUENCE [LARGE SCALE GENOMIC DNA]</scope>
    <source>
        <strain evidence="6 8">DSM 17331</strain>
    </source>
</reference>
<feature type="region of interest" description="Disordered" evidence="3">
    <location>
        <begin position="89"/>
        <end position="128"/>
    </location>
</feature>
<dbReference type="InterPro" id="IPR000873">
    <property type="entry name" value="AMP-dep_synth/lig_dom"/>
</dbReference>
<dbReference type="InterPro" id="IPR002123">
    <property type="entry name" value="Plipid/glycerol_acylTrfase"/>
</dbReference>
<dbReference type="PROSITE" id="PS50075">
    <property type="entry name" value="CARRIER"/>
    <property type="match status" value="1"/>
</dbReference>
<sequence length="945" mass="103337">MPRRDDNQDMASQQTEQRLLALLEGLVQEVQPDRHDTRPITLASRLDRDLGLDSLARSELLLRIEQAFGKRLPESALLAETPGDLLQQLKSDTAQPPHPEPPTTSAGPTRPAAPAGSEGKVTGEPGEADTLNAAMDWHLERHPDLPHLYLYGDRDDPETLSYGELDRGARRVAAALVSRGVRAGDRIALMLPTSRDYFIAFFGVLRAGAVPVPIYPPARPAQLEEHLRRHGRILNNAGARLLITVAEARSVAHLLHAEAPHCHIATLAELDEAPEAQAPAVPAANDLALLQYTSGSTGDPKGVQLTHAQLLANIRAMGQRLQARPDDVFVSWLPLYHDMGLIAAWLASLYYGIPLVVMSPLSFLSRPLRWLELIDRHRGTISGAPNFGYELCLRALTPERMQGLDLSSWRVAFNGAEPVSADTMEQFGKRLAPCGLQSSALMPVYGLAEAAVGLCVASPGRGVVIDTVNRERFEASGEAWPESNPAAAQRFVNCGPPLPGYRLRIVDAQGHELDERLEGDIEFQGPSATDGYFDNPEESAKLRHDGWLRTGDRGYLASGDLHISGRLKDVVVRGGRNLYPYDIEAAVGDLEGIRKGCVAVFGNPDPATGAEALVVVAETQEQDPARRRELHHAVADSVVDIVNVPADEIVLAPPHSVLKTSSGKIRRAATREHYRQGRLGKQAAPVWRQVVRLSLRARLQRWKMHLGKARYAIYYAYGWTIFGLGAALFALIGLPLPRLSWRWRVARHLSRGMAALAGIRLEIRGLEQLPGNQPFVLVANHASYLDVLILTASLPCALRYLAKEELESRSASRIPLTRMGALFVERFDPRQAEQDMQQAEHAVAAGDSLAIFPEGTFGPKPGLGDFHMGAFLTAAHAGVPVVPVAIEGTRERLRGREWRPHPGRVTLHVGAPLQPKGSDWNAALQLKNEAYAFILENCGESRHSG</sequence>
<dbReference type="GO" id="GO:0070566">
    <property type="term" value="F:adenylyltransferase activity"/>
    <property type="evidence" value="ECO:0007669"/>
    <property type="project" value="TreeGrafter"/>
</dbReference>
<dbReference type="InterPro" id="IPR036736">
    <property type="entry name" value="ACP-like_sf"/>
</dbReference>
<dbReference type="SUPFAM" id="SSF56801">
    <property type="entry name" value="Acetyl-CoA synthetase-like"/>
    <property type="match status" value="1"/>
</dbReference>
<dbReference type="GO" id="GO:0016746">
    <property type="term" value="F:acyltransferase activity"/>
    <property type="evidence" value="ECO:0007669"/>
    <property type="project" value="InterPro"/>
</dbReference>
<dbReference type="InterPro" id="IPR009081">
    <property type="entry name" value="PP-bd_ACP"/>
</dbReference>
<protein>
    <submittedName>
        <fullName evidence="6">AMP-binding protein</fullName>
    </submittedName>
</protein>
<dbReference type="SUPFAM" id="SSF47336">
    <property type="entry name" value="ACP-like"/>
    <property type="match status" value="1"/>
</dbReference>
<dbReference type="InterPro" id="IPR040097">
    <property type="entry name" value="FAAL/FAAC"/>
</dbReference>
<dbReference type="EMBL" id="JABFUB010000009">
    <property type="protein sequence ID" value="MCG6662267.1"/>
    <property type="molecule type" value="Genomic_DNA"/>
</dbReference>
<evidence type="ECO:0000259" key="5">
    <source>
        <dbReference type="PROSITE" id="PS50075"/>
    </source>
</evidence>
<dbReference type="Proteomes" id="UP000518091">
    <property type="component" value="Unassembled WGS sequence"/>
</dbReference>
<dbReference type="CDD" id="cd07989">
    <property type="entry name" value="LPLAT_AGPAT-like"/>
    <property type="match status" value="1"/>
</dbReference>
<evidence type="ECO:0000256" key="1">
    <source>
        <dbReference type="ARBA" id="ARBA00006432"/>
    </source>
</evidence>
<feature type="domain" description="Carrier" evidence="5">
    <location>
        <begin position="10"/>
        <end position="97"/>
    </location>
</feature>
<evidence type="ECO:0000256" key="2">
    <source>
        <dbReference type="ARBA" id="ARBA00022598"/>
    </source>
</evidence>
<proteinExistence type="inferred from homology"/>
<dbReference type="Proteomes" id="UP000814353">
    <property type="component" value="Unassembled WGS sequence"/>
</dbReference>